<dbReference type="GO" id="GO:0072659">
    <property type="term" value="P:protein localization to plasma membrane"/>
    <property type="evidence" value="ECO:0000318"/>
    <property type="project" value="GO_Central"/>
</dbReference>
<reference evidence="4" key="4">
    <citation type="submission" date="2025-09" db="UniProtKB">
        <authorList>
            <consortium name="Ensembl"/>
        </authorList>
    </citation>
    <scope>IDENTIFICATION</scope>
</reference>
<dbReference type="SMART" id="SM00228">
    <property type="entry name" value="PDZ"/>
    <property type="match status" value="4"/>
</dbReference>
<dbReference type="PANTHER" id="PTHR14191:SF3">
    <property type="entry name" value="NA(+)_H(+) EXCHANGE REGULATORY COFACTOR-LIKE PROTEIN NRFL-1"/>
    <property type="match status" value="1"/>
</dbReference>
<organism evidence="4 5">
    <name type="scientific">Ciona intestinalis</name>
    <name type="common">Transparent sea squirt</name>
    <name type="synonym">Ascidia intestinalis</name>
    <dbReference type="NCBI Taxonomy" id="7719"/>
    <lineage>
        <taxon>Eukaryota</taxon>
        <taxon>Metazoa</taxon>
        <taxon>Chordata</taxon>
        <taxon>Tunicata</taxon>
        <taxon>Ascidiacea</taxon>
        <taxon>Phlebobranchia</taxon>
        <taxon>Cionidae</taxon>
        <taxon>Ciona</taxon>
    </lineage>
</organism>
<dbReference type="Pfam" id="PF00595">
    <property type="entry name" value="PDZ"/>
    <property type="match status" value="4"/>
</dbReference>
<name>F6SLU0_CIOIN</name>
<feature type="domain" description="PDZ" evidence="3">
    <location>
        <begin position="1"/>
        <end position="59"/>
    </location>
</feature>
<dbReference type="STRING" id="7719.ENSCINP00000008090"/>
<evidence type="ECO:0000313" key="4">
    <source>
        <dbReference type="Ensembl" id="ENSCINP00000008090.3"/>
    </source>
</evidence>
<reference evidence="4" key="3">
    <citation type="submission" date="2025-08" db="UniProtKB">
        <authorList>
            <consortium name="Ensembl"/>
        </authorList>
    </citation>
    <scope>IDENTIFICATION</scope>
</reference>
<dbReference type="PANTHER" id="PTHR14191">
    <property type="entry name" value="PDZ DOMAIN CONTAINING PROTEIN"/>
    <property type="match status" value="1"/>
</dbReference>
<dbReference type="GO" id="GO:0043495">
    <property type="term" value="F:protein-membrane adaptor activity"/>
    <property type="evidence" value="ECO:0000318"/>
    <property type="project" value="GO_Central"/>
</dbReference>
<accession>F6SLU0</accession>
<evidence type="ECO:0000256" key="2">
    <source>
        <dbReference type="SAM" id="MobiDB-lite"/>
    </source>
</evidence>
<sequence length="444" mass="48572">GHFIKEVVEGGPAAESGLREGDRIIEVSGTNVIKFSHDKVVNAIKKSGNKVVLLVVDEPTYHHYELKKIKIKARSQSRSSNAHSPSMKSVSSISQSDKARIIHMVKADGKGYGFFLRVKKGEPATTGEYVGDVEKGQAADLCSLKDDDRILAINGHMIMGKSHEEVIELMKSIPSHVVLVLIGPAAEKNACENGISAVVDGAVQSFLEKPRDVNLVKSSSGYGFYLKLEHGSPLHIITDVESDSPAHNAGLKDGDILINVNGNDALKLEHEGCVQKIKDSGEKVTLTVSSKETVDIFAKLGIEVSEEFVKNWPEESNFLIPILNEIEKKKEKVLEVVKEKEEPTVDYKPRLCKLVKDEGGFGFFLKDDDGHVLGHIEQGGSAQKAGVQESDHIIEVNGVNVQNDTHDQVVDKIRKSGDHVTFLVVNKEEREYFKKSGIAITAAL</sequence>
<dbReference type="InParanoid" id="F6SLU0"/>
<dbReference type="Ensembl" id="ENSCINT00000008090.3">
    <property type="protein sequence ID" value="ENSCINP00000008090.3"/>
    <property type="gene ID" value="ENSCING00000003908.3"/>
</dbReference>
<feature type="region of interest" description="Disordered" evidence="2">
    <location>
        <begin position="72"/>
        <end position="95"/>
    </location>
</feature>
<dbReference type="InterPro" id="IPR036034">
    <property type="entry name" value="PDZ_sf"/>
</dbReference>
<feature type="domain" description="PDZ" evidence="3">
    <location>
        <begin position="212"/>
        <end position="292"/>
    </location>
</feature>
<evidence type="ECO:0000259" key="3">
    <source>
        <dbReference type="PROSITE" id="PS50106"/>
    </source>
</evidence>
<feature type="compositionally biased region" description="Polar residues" evidence="2">
    <location>
        <begin position="76"/>
        <end position="95"/>
    </location>
</feature>
<reference evidence="4" key="2">
    <citation type="journal article" date="2008" name="Genome Biol.">
        <title>Improved genome assembly and evidence-based global gene model set for the chordate Ciona intestinalis: new insight into intron and operon populations.</title>
        <authorList>
            <person name="Satou Y."/>
            <person name="Mineta K."/>
            <person name="Ogasawara M."/>
            <person name="Sasakura Y."/>
            <person name="Shoguchi E."/>
            <person name="Ueno K."/>
            <person name="Yamada L."/>
            <person name="Matsumoto J."/>
            <person name="Wasserscheid J."/>
            <person name="Dewar K."/>
            <person name="Wiley G.B."/>
            <person name="Macmil S.L."/>
            <person name="Roe B.A."/>
            <person name="Zeller R.W."/>
            <person name="Hastings K.E."/>
            <person name="Lemaire P."/>
            <person name="Lindquist E."/>
            <person name="Endo T."/>
            <person name="Hotta K."/>
            <person name="Inaba K."/>
        </authorList>
    </citation>
    <scope>NUCLEOTIDE SEQUENCE [LARGE SCALE GENOMIC DNA]</scope>
    <source>
        <strain evidence="4">wild type</strain>
    </source>
</reference>
<dbReference type="Gene3D" id="2.30.42.10">
    <property type="match status" value="4"/>
</dbReference>
<dbReference type="GeneTree" id="ENSGT00950000182849"/>
<keyword evidence="5" id="KW-1185">Reference proteome</keyword>
<dbReference type="Proteomes" id="UP000008144">
    <property type="component" value="Chromosome 10"/>
</dbReference>
<dbReference type="PROSITE" id="PS50106">
    <property type="entry name" value="PDZ"/>
    <property type="match status" value="4"/>
</dbReference>
<feature type="domain" description="PDZ" evidence="3">
    <location>
        <begin position="351"/>
        <end position="428"/>
    </location>
</feature>
<keyword evidence="1" id="KW-0677">Repeat</keyword>
<protein>
    <recommendedName>
        <fullName evidence="3">PDZ domain-containing protein</fullName>
    </recommendedName>
</protein>
<dbReference type="AlphaFoldDB" id="F6SLU0"/>
<dbReference type="OMA" id="HKPRIAQ"/>
<dbReference type="InterPro" id="IPR051067">
    <property type="entry name" value="NHER"/>
</dbReference>
<evidence type="ECO:0000256" key="1">
    <source>
        <dbReference type="ARBA" id="ARBA00022737"/>
    </source>
</evidence>
<dbReference type="HOGENOM" id="CLU_031712_1_0_1"/>
<dbReference type="InterPro" id="IPR001478">
    <property type="entry name" value="PDZ"/>
</dbReference>
<evidence type="ECO:0000313" key="5">
    <source>
        <dbReference type="Proteomes" id="UP000008144"/>
    </source>
</evidence>
<proteinExistence type="predicted"/>
<dbReference type="EMBL" id="EAAA01000451">
    <property type="status" value="NOT_ANNOTATED_CDS"/>
    <property type="molecule type" value="Genomic_DNA"/>
</dbReference>
<feature type="domain" description="PDZ" evidence="3">
    <location>
        <begin position="101"/>
        <end position="185"/>
    </location>
</feature>
<dbReference type="SUPFAM" id="SSF50156">
    <property type="entry name" value="PDZ domain-like"/>
    <property type="match status" value="4"/>
</dbReference>
<dbReference type="GO" id="GO:0016324">
    <property type="term" value="C:apical plasma membrane"/>
    <property type="evidence" value="ECO:0000318"/>
    <property type="project" value="GO_Central"/>
</dbReference>
<dbReference type="EMBL" id="EAAA01000450">
    <property type="status" value="NOT_ANNOTATED_CDS"/>
    <property type="molecule type" value="Genomic_DNA"/>
</dbReference>
<dbReference type="GO" id="GO:0005102">
    <property type="term" value="F:signaling receptor binding"/>
    <property type="evidence" value="ECO:0000318"/>
    <property type="project" value="GO_Central"/>
</dbReference>
<dbReference type="CDD" id="cd06768">
    <property type="entry name" value="PDZ_NHERF-like"/>
    <property type="match status" value="4"/>
</dbReference>
<reference evidence="5" key="1">
    <citation type="journal article" date="2002" name="Science">
        <title>The draft genome of Ciona intestinalis: insights into chordate and vertebrate origins.</title>
        <authorList>
            <person name="Dehal P."/>
            <person name="Satou Y."/>
            <person name="Campbell R.K."/>
            <person name="Chapman J."/>
            <person name="Degnan B."/>
            <person name="De Tomaso A."/>
            <person name="Davidson B."/>
            <person name="Di Gregorio A."/>
            <person name="Gelpke M."/>
            <person name="Goodstein D.M."/>
            <person name="Harafuji N."/>
            <person name="Hastings K.E."/>
            <person name="Ho I."/>
            <person name="Hotta K."/>
            <person name="Huang W."/>
            <person name="Kawashima T."/>
            <person name="Lemaire P."/>
            <person name="Martinez D."/>
            <person name="Meinertzhagen I.A."/>
            <person name="Necula S."/>
            <person name="Nonaka M."/>
            <person name="Putnam N."/>
            <person name="Rash S."/>
            <person name="Saiga H."/>
            <person name="Satake M."/>
            <person name="Terry A."/>
            <person name="Yamada L."/>
            <person name="Wang H.G."/>
            <person name="Awazu S."/>
            <person name="Azumi K."/>
            <person name="Boore J."/>
            <person name="Branno M."/>
            <person name="Chin-Bow S."/>
            <person name="DeSantis R."/>
            <person name="Doyle S."/>
            <person name="Francino P."/>
            <person name="Keys D.N."/>
            <person name="Haga S."/>
            <person name="Hayashi H."/>
            <person name="Hino K."/>
            <person name="Imai K.S."/>
            <person name="Inaba K."/>
            <person name="Kano S."/>
            <person name="Kobayashi K."/>
            <person name="Kobayashi M."/>
            <person name="Lee B.I."/>
            <person name="Makabe K.W."/>
            <person name="Manohar C."/>
            <person name="Matassi G."/>
            <person name="Medina M."/>
            <person name="Mochizuki Y."/>
            <person name="Mount S."/>
            <person name="Morishita T."/>
            <person name="Miura S."/>
            <person name="Nakayama A."/>
            <person name="Nishizaka S."/>
            <person name="Nomoto H."/>
            <person name="Ohta F."/>
            <person name="Oishi K."/>
            <person name="Rigoutsos I."/>
            <person name="Sano M."/>
            <person name="Sasaki A."/>
            <person name="Sasakura Y."/>
            <person name="Shoguchi E."/>
            <person name="Shin-i T."/>
            <person name="Spagnuolo A."/>
            <person name="Stainier D."/>
            <person name="Suzuki M.M."/>
            <person name="Tassy O."/>
            <person name="Takatori N."/>
            <person name="Tokuoka M."/>
            <person name="Yagi K."/>
            <person name="Yoshizaki F."/>
            <person name="Wada S."/>
            <person name="Zhang C."/>
            <person name="Hyatt P.D."/>
            <person name="Larimer F."/>
            <person name="Detter C."/>
            <person name="Doggett N."/>
            <person name="Glavina T."/>
            <person name="Hawkins T."/>
            <person name="Richardson P."/>
            <person name="Lucas S."/>
            <person name="Kohara Y."/>
            <person name="Levine M."/>
            <person name="Satoh N."/>
            <person name="Rokhsar D.S."/>
        </authorList>
    </citation>
    <scope>NUCLEOTIDE SEQUENCE [LARGE SCALE GENOMIC DNA]</scope>
</reference>